<dbReference type="EMBL" id="JAGKSB010000004">
    <property type="protein sequence ID" value="MBP3942784.1"/>
    <property type="molecule type" value="Genomic_DNA"/>
</dbReference>
<evidence type="ECO:0000313" key="2">
    <source>
        <dbReference type="Proteomes" id="UP000679691"/>
    </source>
</evidence>
<protein>
    <submittedName>
        <fullName evidence="1">Uncharacterized protein</fullName>
    </submittedName>
</protein>
<dbReference type="Proteomes" id="UP000679691">
    <property type="component" value="Unassembled WGS sequence"/>
</dbReference>
<name>A0A8T4H7M4_9SPHI</name>
<dbReference type="RefSeq" id="WP_353546270.1">
    <property type="nucleotide sequence ID" value="NZ_JAGKSB010000004.1"/>
</dbReference>
<sequence>MIKKWIVMLGFGGLLVSCDSESAISAATAQRTDSLVNEVLSGRLPLKTLAESKEFMYFDRKYLSEENLDLSKPDFPKEDKVRIQVVAYRIFKAVKLQDNQYVVSAAKGADLHIPQTLFSAYRNSLENGNAAARKPGAAPLSYPINFQDSVLTW</sequence>
<organism evidence="1 2">
    <name type="scientific">Rhinopithecimicrobium faecis</name>
    <dbReference type="NCBI Taxonomy" id="2820698"/>
    <lineage>
        <taxon>Bacteria</taxon>
        <taxon>Pseudomonadati</taxon>
        <taxon>Bacteroidota</taxon>
        <taxon>Sphingobacteriia</taxon>
        <taxon>Sphingobacteriales</taxon>
        <taxon>Sphingobacteriaceae</taxon>
        <taxon>Rhinopithecimicrobium</taxon>
    </lineage>
</organism>
<gene>
    <name evidence="1" type="ORF">J5U18_04265</name>
</gene>
<dbReference type="PROSITE" id="PS51257">
    <property type="entry name" value="PROKAR_LIPOPROTEIN"/>
    <property type="match status" value="1"/>
</dbReference>
<evidence type="ECO:0000313" key="1">
    <source>
        <dbReference type="EMBL" id="MBP3942784.1"/>
    </source>
</evidence>
<reference evidence="1" key="1">
    <citation type="submission" date="2021-03" db="EMBL/GenBank/DDBJ databases">
        <authorList>
            <person name="Lu T."/>
            <person name="Wang Q."/>
            <person name="Han X."/>
        </authorList>
    </citation>
    <scope>NUCLEOTIDE SEQUENCE</scope>
    <source>
        <strain evidence="1">WQ 2009</strain>
    </source>
</reference>
<accession>A0A8T4H7M4</accession>
<keyword evidence="2" id="KW-1185">Reference proteome</keyword>
<comment type="caution">
    <text evidence="1">The sequence shown here is derived from an EMBL/GenBank/DDBJ whole genome shotgun (WGS) entry which is preliminary data.</text>
</comment>
<dbReference type="AlphaFoldDB" id="A0A8T4H7M4"/>
<proteinExistence type="predicted"/>